<organism evidence="2 3">
    <name type="scientific">Parasitella parasitica</name>
    <dbReference type="NCBI Taxonomy" id="35722"/>
    <lineage>
        <taxon>Eukaryota</taxon>
        <taxon>Fungi</taxon>
        <taxon>Fungi incertae sedis</taxon>
        <taxon>Mucoromycota</taxon>
        <taxon>Mucoromycotina</taxon>
        <taxon>Mucoromycetes</taxon>
        <taxon>Mucorales</taxon>
        <taxon>Mucorineae</taxon>
        <taxon>Mucoraceae</taxon>
        <taxon>Parasitella</taxon>
    </lineage>
</organism>
<dbReference type="AlphaFoldDB" id="A0A0B7N8H6"/>
<feature type="compositionally biased region" description="Polar residues" evidence="1">
    <location>
        <begin position="89"/>
        <end position="105"/>
    </location>
</feature>
<reference evidence="2 3" key="1">
    <citation type="submission" date="2014-09" db="EMBL/GenBank/DDBJ databases">
        <authorList>
            <person name="Ellenberger Sabrina"/>
        </authorList>
    </citation>
    <scope>NUCLEOTIDE SEQUENCE [LARGE SCALE GENOMIC DNA]</scope>
    <source>
        <strain evidence="2 3">CBS 412.66</strain>
    </source>
</reference>
<sequence>MGFIDILKTQYDLHQVNRYTKRREAQSDFEFKDKDYYRATYRDGVYSCEDNTPSFSRRSSSSSRRSVVSWFTVPELLRKTTKKKRRSLATEQNKTSESYTLGLSC</sequence>
<keyword evidence="3" id="KW-1185">Reference proteome</keyword>
<dbReference type="Proteomes" id="UP000054107">
    <property type="component" value="Unassembled WGS sequence"/>
</dbReference>
<dbReference type="EMBL" id="LN731682">
    <property type="protein sequence ID" value="CEP14740.1"/>
    <property type="molecule type" value="Genomic_DNA"/>
</dbReference>
<evidence type="ECO:0000313" key="3">
    <source>
        <dbReference type="Proteomes" id="UP000054107"/>
    </source>
</evidence>
<feature type="region of interest" description="Disordered" evidence="1">
    <location>
        <begin position="82"/>
        <end position="105"/>
    </location>
</feature>
<protein>
    <submittedName>
        <fullName evidence="2">Uncharacterized protein</fullName>
    </submittedName>
</protein>
<evidence type="ECO:0000313" key="2">
    <source>
        <dbReference type="EMBL" id="CEP14740.1"/>
    </source>
</evidence>
<gene>
    <name evidence="2" type="primary">PARPA_08924.1 scaffold 35213</name>
</gene>
<evidence type="ECO:0000256" key="1">
    <source>
        <dbReference type="SAM" id="MobiDB-lite"/>
    </source>
</evidence>
<name>A0A0B7N8H6_9FUNG</name>
<accession>A0A0B7N8H6</accession>
<dbReference type="OrthoDB" id="2271250at2759"/>
<proteinExistence type="predicted"/>